<dbReference type="InterPro" id="IPR020835">
    <property type="entry name" value="Catalase_sf"/>
</dbReference>
<protein>
    <recommendedName>
        <fullName evidence="3 10">Catalase</fullName>
        <ecNumber evidence="3 10">1.11.1.6</ecNumber>
    </recommendedName>
</protein>
<evidence type="ECO:0000256" key="12">
    <source>
        <dbReference type="PIRSR" id="PIRSR038927-2"/>
    </source>
</evidence>
<dbReference type="Gene3D" id="3.40.50.880">
    <property type="match status" value="1"/>
</dbReference>
<dbReference type="Pfam" id="PF00199">
    <property type="entry name" value="Catalase"/>
    <property type="match status" value="1"/>
</dbReference>
<name>A0A518H4L6_9BACT</name>
<dbReference type="PANTHER" id="PTHR42821:SF1">
    <property type="entry name" value="CATALASE-B"/>
    <property type="match status" value="1"/>
</dbReference>
<proteinExistence type="inferred from homology"/>
<comment type="similarity">
    <text evidence="2">Belongs to the catalase family. HPII subfamily.</text>
</comment>
<evidence type="ECO:0000256" key="1">
    <source>
        <dbReference type="ARBA" id="ARBA00001971"/>
    </source>
</evidence>
<evidence type="ECO:0000256" key="15">
    <source>
        <dbReference type="SAM" id="MobiDB-lite"/>
    </source>
</evidence>
<evidence type="ECO:0000256" key="3">
    <source>
        <dbReference type="ARBA" id="ARBA00012314"/>
    </source>
</evidence>
<feature type="binding site" evidence="13">
    <location>
        <position position="369"/>
    </location>
    <ligand>
        <name>heme</name>
        <dbReference type="ChEBI" id="CHEBI:30413"/>
    </ligand>
</feature>
<dbReference type="InterPro" id="IPR011614">
    <property type="entry name" value="Catalase_core"/>
</dbReference>
<feature type="active site" evidence="11">
    <location>
        <position position="159"/>
    </location>
</feature>
<evidence type="ECO:0000259" key="16">
    <source>
        <dbReference type="SMART" id="SM01060"/>
    </source>
</evidence>
<dbReference type="GO" id="GO:0046872">
    <property type="term" value="F:metal ion binding"/>
    <property type="evidence" value="ECO:0007669"/>
    <property type="project" value="UniProtKB-KW"/>
</dbReference>
<comment type="catalytic activity">
    <reaction evidence="10 14">
        <text>2 H2O2 = O2 + 2 H2O</text>
        <dbReference type="Rhea" id="RHEA:20309"/>
        <dbReference type="ChEBI" id="CHEBI:15377"/>
        <dbReference type="ChEBI" id="CHEBI:15379"/>
        <dbReference type="ChEBI" id="CHEBI:16240"/>
        <dbReference type="EC" id="1.11.1.6"/>
    </reaction>
</comment>
<evidence type="ECO:0000313" key="17">
    <source>
        <dbReference type="EMBL" id="QDV35747.1"/>
    </source>
</evidence>
<dbReference type="PRINTS" id="PR00067">
    <property type="entry name" value="CATALASE"/>
</dbReference>
<keyword evidence="18" id="KW-1185">Reference proteome</keyword>
<comment type="function">
    <text evidence="10">Decomposes hydrogen peroxide into water and oxygen; serves to protect cells from the toxic effects of hydrogen peroxide.</text>
</comment>
<feature type="binding site" evidence="13">
    <location>
        <position position="83"/>
    </location>
    <ligand>
        <name>heme</name>
        <dbReference type="ChEBI" id="CHEBI:30413"/>
    </ligand>
</feature>
<accession>A0A518H4L6</accession>
<comment type="cofactor">
    <cofactor evidence="1 10 12">
        <name>heme</name>
        <dbReference type="ChEBI" id="CHEBI:30413"/>
    </cofactor>
</comment>
<dbReference type="PROSITE" id="PS00437">
    <property type="entry name" value="CATALASE_1"/>
    <property type="match status" value="1"/>
</dbReference>
<dbReference type="Proteomes" id="UP000317835">
    <property type="component" value="Chromosome"/>
</dbReference>
<feature type="binding site" evidence="13">
    <location>
        <position position="172"/>
    </location>
    <ligand>
        <name>heme</name>
        <dbReference type="ChEBI" id="CHEBI:30413"/>
    </ligand>
</feature>
<dbReference type="Pfam" id="PF18011">
    <property type="entry name" value="Catalase_C"/>
    <property type="match status" value="1"/>
</dbReference>
<dbReference type="GO" id="GO:0042744">
    <property type="term" value="P:hydrogen peroxide catabolic process"/>
    <property type="evidence" value="ECO:0007669"/>
    <property type="project" value="UniProtKB-UniRule"/>
</dbReference>
<dbReference type="OrthoDB" id="9760293at2"/>
<dbReference type="Gene3D" id="2.40.180.10">
    <property type="entry name" value="Catalase core domain"/>
    <property type="match status" value="1"/>
</dbReference>
<dbReference type="KEGG" id="tpla:ElP_36530"/>
<dbReference type="Gene3D" id="1.20.1370.20">
    <property type="match status" value="1"/>
</dbReference>
<dbReference type="PROSITE" id="PS51402">
    <property type="entry name" value="CATALASE_3"/>
    <property type="match status" value="1"/>
</dbReference>
<feature type="binding site" evidence="13">
    <location>
        <position position="123"/>
    </location>
    <ligand>
        <name>heme</name>
        <dbReference type="ChEBI" id="CHEBI:30413"/>
    </ligand>
</feature>
<dbReference type="AlphaFoldDB" id="A0A518H4L6"/>
<dbReference type="Pfam" id="PF06628">
    <property type="entry name" value="Catalase-rel"/>
    <property type="match status" value="1"/>
</dbReference>
<organism evidence="17 18">
    <name type="scientific">Tautonia plasticadhaerens</name>
    <dbReference type="NCBI Taxonomy" id="2527974"/>
    <lineage>
        <taxon>Bacteria</taxon>
        <taxon>Pseudomonadati</taxon>
        <taxon>Planctomycetota</taxon>
        <taxon>Planctomycetia</taxon>
        <taxon>Isosphaerales</taxon>
        <taxon>Isosphaeraceae</taxon>
        <taxon>Tautonia</taxon>
    </lineage>
</organism>
<dbReference type="EC" id="1.11.1.6" evidence="3 10"/>
<dbReference type="InterPro" id="IPR002226">
    <property type="entry name" value="Catalase_haem_BS"/>
</dbReference>
<dbReference type="SMART" id="SM01060">
    <property type="entry name" value="Catalase"/>
    <property type="match status" value="1"/>
</dbReference>
<evidence type="ECO:0000256" key="9">
    <source>
        <dbReference type="ARBA" id="ARBA00023324"/>
    </source>
</evidence>
<dbReference type="InterPro" id="IPR024708">
    <property type="entry name" value="Catalase_AS"/>
</dbReference>
<keyword evidence="9 10" id="KW-0376">Hydrogen peroxide</keyword>
<dbReference type="PIRSF" id="PIRSF038927">
    <property type="entry name" value="Catalase_clade2"/>
    <property type="match status" value="1"/>
</dbReference>
<gene>
    <name evidence="17" type="primary">katE</name>
    <name evidence="17" type="ORF">ElP_36530</name>
</gene>
<evidence type="ECO:0000256" key="14">
    <source>
        <dbReference type="RuleBase" id="RU000498"/>
    </source>
</evidence>
<dbReference type="InterPro" id="IPR018028">
    <property type="entry name" value="Catalase"/>
</dbReference>
<dbReference type="GO" id="GO:0004096">
    <property type="term" value="F:catalase activity"/>
    <property type="evidence" value="ECO:0007669"/>
    <property type="project" value="UniProtKB-UniRule"/>
</dbReference>
<dbReference type="SUPFAM" id="SSF52317">
    <property type="entry name" value="Class I glutamine amidotransferase-like"/>
    <property type="match status" value="1"/>
</dbReference>
<dbReference type="GO" id="GO:0006979">
    <property type="term" value="P:response to oxidative stress"/>
    <property type="evidence" value="ECO:0007669"/>
    <property type="project" value="InterPro"/>
</dbReference>
<reference evidence="17 18" key="1">
    <citation type="submission" date="2019-02" db="EMBL/GenBank/DDBJ databases">
        <title>Deep-cultivation of Planctomycetes and their phenomic and genomic characterization uncovers novel biology.</title>
        <authorList>
            <person name="Wiegand S."/>
            <person name="Jogler M."/>
            <person name="Boedeker C."/>
            <person name="Pinto D."/>
            <person name="Vollmers J."/>
            <person name="Rivas-Marin E."/>
            <person name="Kohn T."/>
            <person name="Peeters S.H."/>
            <person name="Heuer A."/>
            <person name="Rast P."/>
            <person name="Oberbeckmann S."/>
            <person name="Bunk B."/>
            <person name="Jeske O."/>
            <person name="Meyerdierks A."/>
            <person name="Storesund J.E."/>
            <person name="Kallscheuer N."/>
            <person name="Luecker S."/>
            <person name="Lage O.M."/>
            <person name="Pohl T."/>
            <person name="Merkel B.J."/>
            <person name="Hornburger P."/>
            <person name="Mueller R.-W."/>
            <person name="Bruemmer F."/>
            <person name="Labrenz M."/>
            <person name="Spormann A.M."/>
            <person name="Op den Camp H."/>
            <person name="Overmann J."/>
            <person name="Amann R."/>
            <person name="Jetten M.S.M."/>
            <person name="Mascher T."/>
            <person name="Medema M.H."/>
            <person name="Devos D.P."/>
            <person name="Kaster A.-K."/>
            <person name="Ovreas L."/>
            <person name="Rohde M."/>
            <person name="Galperin M.Y."/>
            <person name="Jogler C."/>
        </authorList>
    </citation>
    <scope>NUCLEOTIDE SEQUENCE [LARGE SCALE GENOMIC DNA]</scope>
    <source>
        <strain evidence="17 18">ElP</strain>
    </source>
</reference>
<dbReference type="InterPro" id="IPR024712">
    <property type="entry name" value="Catalase_clade2"/>
</dbReference>
<evidence type="ECO:0000256" key="7">
    <source>
        <dbReference type="ARBA" id="ARBA00023002"/>
    </source>
</evidence>
<feature type="domain" description="Catalase core" evidence="16">
    <location>
        <begin position="39"/>
        <end position="427"/>
    </location>
</feature>
<dbReference type="FunFam" id="2.40.180.10:FF:000003">
    <property type="entry name" value="Catalase"/>
    <property type="match status" value="1"/>
</dbReference>
<keyword evidence="7 10" id="KW-0560">Oxidoreductase</keyword>
<dbReference type="RefSeq" id="WP_145271523.1">
    <property type="nucleotide sequence ID" value="NZ_CP036426.1"/>
</dbReference>
<evidence type="ECO:0000256" key="8">
    <source>
        <dbReference type="ARBA" id="ARBA00023004"/>
    </source>
</evidence>
<dbReference type="CDD" id="cd03132">
    <property type="entry name" value="GATase1_catalase"/>
    <property type="match status" value="1"/>
</dbReference>
<dbReference type="InterPro" id="IPR041399">
    <property type="entry name" value="Catalase_large_C"/>
</dbReference>
<dbReference type="EMBL" id="CP036426">
    <property type="protein sequence ID" value="QDV35747.1"/>
    <property type="molecule type" value="Genomic_DNA"/>
</dbReference>
<evidence type="ECO:0000256" key="10">
    <source>
        <dbReference type="PIRNR" id="PIRNR038927"/>
    </source>
</evidence>
<dbReference type="PANTHER" id="PTHR42821">
    <property type="entry name" value="CATALASE"/>
    <property type="match status" value="1"/>
</dbReference>
<sequence>MAKQGSDDRTTHRFADAEVVAGTGGETHQVAGGDRPVLTTQQGVPVADDQNSLKVGARGPTLLEDFHLREKIFHFDHERIPERVVHARGYGAHGYFETYEPLTDLTKADLFRRKGEKTPAFVRFSTVAGNKGSADVARDVRGFAVKLYTKEGNWDLVGNNIPVFFIQDAIKFPDLIHAAKPEPDRGFPQAQTAHDNFWDFISLSPESMHMVMWIMSDRTIPRSFRFMEGFGVHTFRLVNAEGKSTYVKFHWKPKQGLQSVVWNEAVKLNGADPDFHRRDLWDAIGAGDYPEWELGIQTFDDAFADKFDFDILDATKIIPEEVIPVRKVGRLVLDRVVDNFFAETEQVAFCTQNVVPGIDFTNDPLLQGRNFSYLDTQLKRLGSPNFTHIPINAPKCPFHHFQQDGHMAMHNPKGRVNYEPNSWSDAPGPRESPDQGYRSLPVPEQGQKLRVRSETFADHYSQARQFYISQTEVEQAHIADALTFELSKAETPAIRARMVSHLLNIDNDLATKVAQGLGLREMPDPATAARPTRQDLNPSPALSILLNGPKSFAGRKVGALVTDGVDAALLSGLAASLEKEGAMLKLVAPHVGGVTDSEGTLHPADEKVDGGPSVLFDAVALLPSADGAALLAKHPAARDFVADAYAHRKFIAFVDAAAPLLAKAGVPEARDEGFVPLTSVKDCDGFVSRCRSLRYWDRGDALMG</sequence>
<evidence type="ECO:0000313" key="18">
    <source>
        <dbReference type="Proteomes" id="UP000317835"/>
    </source>
</evidence>
<evidence type="ECO:0000256" key="13">
    <source>
        <dbReference type="PIRSR" id="PIRSR038927-3"/>
    </source>
</evidence>
<feature type="active site" evidence="11">
    <location>
        <position position="86"/>
    </location>
</feature>
<dbReference type="PROSITE" id="PS00438">
    <property type="entry name" value="CATALASE_2"/>
    <property type="match status" value="1"/>
</dbReference>
<dbReference type="SUPFAM" id="SSF56634">
    <property type="entry name" value="Heme-dependent catalase-like"/>
    <property type="match status" value="1"/>
</dbReference>
<evidence type="ECO:0000256" key="5">
    <source>
        <dbReference type="ARBA" id="ARBA00022617"/>
    </source>
</evidence>
<feature type="binding site" evidence="13">
    <location>
        <position position="380"/>
    </location>
    <ligand>
        <name>heme</name>
        <dbReference type="ChEBI" id="CHEBI:30413"/>
    </ligand>
</feature>
<evidence type="ECO:0000256" key="6">
    <source>
        <dbReference type="ARBA" id="ARBA00022723"/>
    </source>
</evidence>
<evidence type="ECO:0000256" key="4">
    <source>
        <dbReference type="ARBA" id="ARBA00022559"/>
    </source>
</evidence>
<dbReference type="InterPro" id="IPR029062">
    <property type="entry name" value="Class_I_gatase-like"/>
</dbReference>
<keyword evidence="6 10" id="KW-0479">Metal-binding</keyword>
<dbReference type="InterPro" id="IPR043156">
    <property type="entry name" value="Catalase_clade2_helical"/>
</dbReference>
<dbReference type="GO" id="GO:0005829">
    <property type="term" value="C:cytosol"/>
    <property type="evidence" value="ECO:0007669"/>
    <property type="project" value="TreeGrafter"/>
</dbReference>
<evidence type="ECO:0000256" key="2">
    <source>
        <dbReference type="ARBA" id="ARBA00010660"/>
    </source>
</evidence>
<feature type="binding site" description="axial binding residue" evidence="12">
    <location>
        <position position="373"/>
    </location>
    <ligand>
        <name>heme</name>
        <dbReference type="ChEBI" id="CHEBI:30413"/>
    </ligand>
    <ligandPart>
        <name>Fe</name>
        <dbReference type="ChEBI" id="CHEBI:18248"/>
    </ligandPart>
</feature>
<dbReference type="InterPro" id="IPR010582">
    <property type="entry name" value="Catalase_immune_responsive"/>
</dbReference>
<keyword evidence="5 10" id="KW-0349">Heme</keyword>
<feature type="region of interest" description="Disordered" evidence="15">
    <location>
        <begin position="411"/>
        <end position="446"/>
    </location>
</feature>
<dbReference type="GO" id="GO:0020037">
    <property type="term" value="F:heme binding"/>
    <property type="evidence" value="ECO:0007669"/>
    <property type="project" value="UniProtKB-UniRule"/>
</dbReference>
<keyword evidence="8 10" id="KW-0408">Iron</keyword>
<keyword evidence="4 10" id="KW-0575">Peroxidase</keyword>
<evidence type="ECO:0000256" key="11">
    <source>
        <dbReference type="PIRSR" id="PIRSR038927-1"/>
    </source>
</evidence>